<reference evidence="1 2" key="1">
    <citation type="submission" date="2018-11" db="EMBL/GenBank/DDBJ databases">
        <title>Genomic Encyclopedia of Type Strains, Phase IV (KMG-IV): sequencing the most valuable type-strain genomes for metagenomic binning, comparative biology and taxonomic classification.</title>
        <authorList>
            <person name="Goeker M."/>
        </authorList>
    </citation>
    <scope>NUCLEOTIDE SEQUENCE [LARGE SCALE GENOMIC DNA]</scope>
    <source>
        <strain evidence="1 2">DSM 16974</strain>
    </source>
</reference>
<keyword evidence="2" id="KW-1185">Reference proteome</keyword>
<dbReference type="Pfam" id="PF07277">
    <property type="entry name" value="SapC"/>
    <property type="match status" value="1"/>
</dbReference>
<evidence type="ECO:0000313" key="1">
    <source>
        <dbReference type="EMBL" id="ROQ21690.1"/>
    </source>
</evidence>
<dbReference type="OrthoDB" id="8888710at2"/>
<comment type="caution">
    <text evidence="1">The sequence shown here is derived from an EMBL/GenBank/DDBJ whole genome shotgun (WGS) entry which is preliminary data.</text>
</comment>
<dbReference type="InterPro" id="IPR010836">
    <property type="entry name" value="SapC"/>
</dbReference>
<gene>
    <name evidence="1" type="ORF">EDC38_2316</name>
</gene>
<proteinExistence type="predicted"/>
<organism evidence="1 2">
    <name type="scientific">Marinimicrobium koreense</name>
    <dbReference type="NCBI Taxonomy" id="306545"/>
    <lineage>
        <taxon>Bacteria</taxon>
        <taxon>Pseudomonadati</taxon>
        <taxon>Pseudomonadota</taxon>
        <taxon>Gammaproteobacteria</taxon>
        <taxon>Cellvibrionales</taxon>
        <taxon>Cellvibrionaceae</taxon>
        <taxon>Marinimicrobium</taxon>
    </lineage>
</organism>
<dbReference type="RefSeq" id="WP_123638636.1">
    <property type="nucleotide sequence ID" value="NZ_RJUK01000001.1"/>
</dbReference>
<accession>A0A3N1P4Q2</accession>
<name>A0A3N1P4Q2_9GAMM</name>
<protein>
    <submittedName>
        <fullName evidence="1">SapC protein</fullName>
    </submittedName>
</protein>
<dbReference type="Proteomes" id="UP000273643">
    <property type="component" value="Unassembled WGS sequence"/>
</dbReference>
<dbReference type="EMBL" id="RJUK01000001">
    <property type="protein sequence ID" value="ROQ21690.1"/>
    <property type="molecule type" value="Genomic_DNA"/>
</dbReference>
<dbReference type="AlphaFoldDB" id="A0A3N1P4Q2"/>
<sequence length="242" mass="26842">MTNHVLLNNVSHQNLKVIPRYSAELGDNIASILAFPTEFVELQKEYPILIRKNSESQKFQATALLGLNKDENLYLNPANRSGWTANYIPAAIVKGPFLIGLQSQDEDSSANPVVHIDLDHPKVSEEDGYPLFLEHGGTSPYLDHITSVLKIIHEGMATQDAMFSAFSELDLIEPVTIDIDLNNGEKRQLVGNYTINEEKLASLSGDKLEALSKRGFLPLAYAVVASMTNIRKLIEIKNAKIQ</sequence>
<evidence type="ECO:0000313" key="2">
    <source>
        <dbReference type="Proteomes" id="UP000273643"/>
    </source>
</evidence>